<dbReference type="InterPro" id="IPR001544">
    <property type="entry name" value="Aminotrans_IV"/>
</dbReference>
<protein>
    <submittedName>
        <fullName evidence="1">Aminotransferase class IV</fullName>
    </submittedName>
</protein>
<dbReference type="Gene3D" id="3.20.10.10">
    <property type="entry name" value="D-amino Acid Aminotransferase, subunit A, domain 2"/>
    <property type="match status" value="1"/>
</dbReference>
<name>A0ABP7FRT7_9MICO</name>
<evidence type="ECO:0000313" key="2">
    <source>
        <dbReference type="Proteomes" id="UP001501004"/>
    </source>
</evidence>
<reference evidence="2" key="1">
    <citation type="journal article" date="2019" name="Int. J. Syst. Evol. Microbiol.">
        <title>The Global Catalogue of Microorganisms (GCM) 10K type strain sequencing project: providing services to taxonomists for standard genome sequencing and annotation.</title>
        <authorList>
            <consortium name="The Broad Institute Genomics Platform"/>
            <consortium name="The Broad Institute Genome Sequencing Center for Infectious Disease"/>
            <person name="Wu L."/>
            <person name="Ma J."/>
        </authorList>
    </citation>
    <scope>NUCLEOTIDE SEQUENCE [LARGE SCALE GENOMIC DNA]</scope>
    <source>
        <strain evidence="2">JCM 16949</strain>
    </source>
</reference>
<comment type="caution">
    <text evidence="1">The sequence shown here is derived from an EMBL/GenBank/DDBJ whole genome shotgun (WGS) entry which is preliminary data.</text>
</comment>
<dbReference type="Pfam" id="PF01063">
    <property type="entry name" value="Aminotran_4"/>
    <property type="match status" value="1"/>
</dbReference>
<gene>
    <name evidence="1" type="ORF">GCM10022239_17350</name>
</gene>
<keyword evidence="1" id="KW-0808">Transferase</keyword>
<dbReference type="EMBL" id="BAABAE010000003">
    <property type="protein sequence ID" value="GAA3742329.1"/>
    <property type="molecule type" value="Genomic_DNA"/>
</dbReference>
<dbReference type="InterPro" id="IPR036038">
    <property type="entry name" value="Aminotransferase-like"/>
</dbReference>
<dbReference type="SUPFAM" id="SSF56752">
    <property type="entry name" value="D-aminoacid aminotransferase-like PLP-dependent enzymes"/>
    <property type="match status" value="1"/>
</dbReference>
<evidence type="ECO:0000313" key="1">
    <source>
        <dbReference type="EMBL" id="GAA3742329.1"/>
    </source>
</evidence>
<dbReference type="RefSeq" id="WP_344755752.1">
    <property type="nucleotide sequence ID" value="NZ_BAABAE010000003.1"/>
</dbReference>
<dbReference type="Proteomes" id="UP001501004">
    <property type="component" value="Unassembled WGS sequence"/>
</dbReference>
<proteinExistence type="predicted"/>
<dbReference type="InterPro" id="IPR043132">
    <property type="entry name" value="BCAT-like_C"/>
</dbReference>
<keyword evidence="2" id="KW-1185">Reference proteome</keyword>
<keyword evidence="1" id="KW-0032">Aminotransferase</keyword>
<accession>A0ABP7FRT7</accession>
<sequence length="285" mass="30716">MSSAALSRWAGDALIPIDYCDPTEWVVEAADSWLTTDGTAFALRLHRDRFFAAAAERGAGLEGFTDAALASFWEASIAAIPAKGDWFPRVELQSKNGAASFLYRERTAPPLSSSVALATHRGPELRRVPTIKGPDLGAMMQVRRAAQERGADDGVILTPDGFVVEGGTTSIVWWRGDILFGAPEGPGWEEFDRVDSVTARSVFGLATALGVETHREPVTPAELDGTEVWALNALHGIRIVTSWVDGADEDGAGRGRLQLAELPGRLALWRSRREALRKPVRAAAA</sequence>
<dbReference type="GO" id="GO:0008483">
    <property type="term" value="F:transaminase activity"/>
    <property type="evidence" value="ECO:0007669"/>
    <property type="project" value="UniProtKB-KW"/>
</dbReference>
<organism evidence="1 2">
    <name type="scientific">Leifsonella bigeumensis</name>
    <dbReference type="NCBI Taxonomy" id="433643"/>
    <lineage>
        <taxon>Bacteria</taxon>
        <taxon>Bacillati</taxon>
        <taxon>Actinomycetota</taxon>
        <taxon>Actinomycetes</taxon>
        <taxon>Micrococcales</taxon>
        <taxon>Microbacteriaceae</taxon>
        <taxon>Leifsonella</taxon>
    </lineage>
</organism>